<reference evidence="1" key="1">
    <citation type="submission" date="2020-12" db="EMBL/GenBank/DDBJ databases">
        <title>Comparative genomic insights into the epidemiology and virulence of plant pathogenic Pseudomonads from Turkey.</title>
        <authorList>
            <person name="Dillon M."/>
            <person name="Ruiz-Bedoya T."/>
            <person name="Bendalovic-Torma C."/>
            <person name="Guttman K.M."/>
            <person name="Kwak H."/>
            <person name="Middleton M.A."/>
            <person name="Wang P.W."/>
            <person name="Horuz S."/>
            <person name="Aysan Y."/>
            <person name="Guttman D.S."/>
        </authorList>
    </citation>
    <scope>NUCLEOTIDE SEQUENCE</scope>
    <source>
        <strain evidence="1">S5_IA_3a</strain>
    </source>
</reference>
<dbReference type="RefSeq" id="WP_198712402.1">
    <property type="nucleotide sequence ID" value="NZ_DAMBWL010000003.1"/>
</dbReference>
<comment type="caution">
    <text evidence="1">The sequence shown here is derived from an EMBL/GenBank/DDBJ whole genome shotgun (WGS) entry which is preliminary data.</text>
</comment>
<accession>A0A8I1JF66</accession>
<evidence type="ECO:0000313" key="2">
    <source>
        <dbReference type="Proteomes" id="UP000645865"/>
    </source>
</evidence>
<sequence length="228" mass="24648">MKFGLSVVNDGSYVQIDSEQPRLCALYSGTYQASGSSSVSVSFPSAITTPEPPCVFIQNSSARPNELYTSMTISGGPGAWTGFSITSLNIDFRPTGKWFAAVFASITKADYGLRMWGANGVLIFDSGAAPVIFTRANNSWSYQGQIVLNATAQAYYWANGSVAPLQSDEYFMINPFSRGILQNHTNWLTSAVRFNYSENRLQVFGISALSPWTNIGAPGAVFARLPGT</sequence>
<evidence type="ECO:0000313" key="1">
    <source>
        <dbReference type="EMBL" id="MBI6625295.1"/>
    </source>
</evidence>
<dbReference type="AlphaFoldDB" id="A0A8I1JF66"/>
<gene>
    <name evidence="1" type="ORF">YA0853_16730</name>
</gene>
<name>A0A8I1JF66_9PSED</name>
<organism evidence="1 2">
    <name type="scientific">Pseudomonas rhodesiae</name>
    <dbReference type="NCBI Taxonomy" id="76760"/>
    <lineage>
        <taxon>Bacteria</taxon>
        <taxon>Pseudomonadati</taxon>
        <taxon>Pseudomonadota</taxon>
        <taxon>Gammaproteobacteria</taxon>
        <taxon>Pseudomonadales</taxon>
        <taxon>Pseudomonadaceae</taxon>
        <taxon>Pseudomonas</taxon>
    </lineage>
</organism>
<protein>
    <submittedName>
        <fullName evidence="1">Uncharacterized protein</fullName>
    </submittedName>
</protein>
<dbReference type="EMBL" id="JAEILH010000025">
    <property type="protein sequence ID" value="MBI6625295.1"/>
    <property type="molecule type" value="Genomic_DNA"/>
</dbReference>
<proteinExistence type="predicted"/>
<dbReference type="Proteomes" id="UP000645865">
    <property type="component" value="Unassembled WGS sequence"/>
</dbReference>